<keyword evidence="1 2" id="KW-0732">Signal</keyword>
<dbReference type="InterPro" id="IPR019546">
    <property type="entry name" value="TAT_signal_bac_arc"/>
</dbReference>
<dbReference type="InterPro" id="IPR006311">
    <property type="entry name" value="TAT_signal"/>
</dbReference>
<dbReference type="PANTHER" id="PTHR35563:SF2">
    <property type="entry name" value="BARREL METAL-DEPENDENT HYDROLASE, PUTATIVE (AFU_ORTHOLOGUE AFUA_1G16240)-RELATED"/>
    <property type="match status" value="1"/>
</dbReference>
<dbReference type="GO" id="GO:0016787">
    <property type="term" value="F:hydrolase activity"/>
    <property type="evidence" value="ECO:0007669"/>
    <property type="project" value="UniProtKB-KW"/>
</dbReference>
<dbReference type="SUPFAM" id="SSF51556">
    <property type="entry name" value="Metallo-dependent hydrolases"/>
    <property type="match status" value="1"/>
</dbReference>
<accession>A0AAJ0LHW8</accession>
<dbReference type="PROSITE" id="PS51318">
    <property type="entry name" value="TAT"/>
    <property type="match status" value="1"/>
</dbReference>
<dbReference type="NCBIfam" id="TIGR01409">
    <property type="entry name" value="TAT_signal_seq"/>
    <property type="match status" value="1"/>
</dbReference>
<evidence type="ECO:0000259" key="3">
    <source>
        <dbReference type="Pfam" id="PF04909"/>
    </source>
</evidence>
<feature type="chain" id="PRO_5042495713" evidence="2">
    <location>
        <begin position="26"/>
        <end position="306"/>
    </location>
</feature>
<evidence type="ECO:0000313" key="6">
    <source>
        <dbReference type="Proteomes" id="UP000071644"/>
    </source>
</evidence>
<dbReference type="AlphaFoldDB" id="A0AAJ0LHW8"/>
<dbReference type="Gene3D" id="3.20.20.140">
    <property type="entry name" value="Metal-dependent hydrolases"/>
    <property type="match status" value="1"/>
</dbReference>
<evidence type="ECO:0000313" key="5">
    <source>
        <dbReference type="EMBL" id="KTT16346.1"/>
    </source>
</evidence>
<evidence type="ECO:0000313" key="4">
    <source>
        <dbReference type="EMBL" id="AQW68863.1"/>
    </source>
</evidence>
<reference evidence="5 6" key="1">
    <citation type="journal article" date="2016" name="Front. Microbiol.">
        <title>Genomic Resource of Rice Seed Associated Bacteria.</title>
        <authorList>
            <person name="Midha S."/>
            <person name="Bansal K."/>
            <person name="Sharma S."/>
            <person name="Kumar N."/>
            <person name="Patil P.P."/>
            <person name="Chaudhry V."/>
            <person name="Patil P.B."/>
        </authorList>
    </citation>
    <scope>NUCLEOTIDE SEQUENCE [LARGE SCALE GENOMIC DNA]</scope>
    <source>
        <strain evidence="5 6">NS96</strain>
    </source>
</reference>
<proteinExistence type="predicted"/>
<sequence>MALSRRRFLQATGSLSVLGAMGAAASVPYSQGEDRPRLVPPSGSVDCHMHLYDSRVPAAPGATLLPPDASLDDYRQLQRRLGLRRMVIVTPSTYGTDNRVMLEGLARSGTDARGIAVVASTVSDEELARLHGAGVRGIRFNLSTGGQALDGIELLAARVNELGWHVQLATGPLLADIAPRLAALPGKVVIDHMGHVPQPEGVLSPAFKALDGLMQQGRTWVKLSGPYLRSKTGAPHFEDVGLVARRLISHYPQRLLWGSDWPHPTQSLQNKPDDAALLDTLLDWAPDDQVRQLILRDNPVDLYGFA</sequence>
<dbReference type="EMBL" id="CP019952">
    <property type="protein sequence ID" value="AQW68863.1"/>
    <property type="molecule type" value="Genomic_DNA"/>
</dbReference>
<gene>
    <name evidence="4" type="ORF">B2J77_11875</name>
    <name evidence="5" type="ORF">NS96R_16645</name>
</gene>
<reference evidence="4 7" key="2">
    <citation type="submission" date="2017-02" db="EMBL/GenBank/DDBJ databases">
        <authorList>
            <person name="Guo L."/>
        </authorList>
    </citation>
    <scope>NUCLEOTIDE SEQUENCE [LARGE SCALE GENOMIC DNA]</scope>
    <source>
        <strain evidence="4 7">PRS09-11288</strain>
    </source>
</reference>
<dbReference type="InterPro" id="IPR052358">
    <property type="entry name" value="Aro_Compnd_Degr_Hydrolases"/>
</dbReference>
<dbReference type="InterPro" id="IPR006680">
    <property type="entry name" value="Amidohydro-rel"/>
</dbReference>
<keyword evidence="5" id="KW-0378">Hydrolase</keyword>
<evidence type="ECO:0000313" key="7">
    <source>
        <dbReference type="Proteomes" id="UP000191010"/>
    </source>
</evidence>
<dbReference type="Proteomes" id="UP000191010">
    <property type="component" value="Chromosome"/>
</dbReference>
<dbReference type="PANTHER" id="PTHR35563">
    <property type="entry name" value="BARREL METAL-DEPENDENT HYDROLASE, PUTATIVE (AFU_ORTHOLOGUE AFUA_1G16240)-RELATED"/>
    <property type="match status" value="1"/>
</dbReference>
<dbReference type="Pfam" id="PF04909">
    <property type="entry name" value="Amidohydro_2"/>
    <property type="match status" value="1"/>
</dbReference>
<dbReference type="EMBL" id="LDSN01000044">
    <property type="protein sequence ID" value="KTT16346.1"/>
    <property type="molecule type" value="Genomic_DNA"/>
</dbReference>
<evidence type="ECO:0000256" key="1">
    <source>
        <dbReference type="ARBA" id="ARBA00022729"/>
    </source>
</evidence>
<dbReference type="RefSeq" id="WP_058639371.1">
    <property type="nucleotide sequence ID" value="NZ_CP019952.1"/>
</dbReference>
<protein>
    <submittedName>
        <fullName evidence="5">2-pyrone-4,6-dicarboxylate hydrolase</fullName>
    </submittedName>
</protein>
<dbReference type="Proteomes" id="UP000071644">
    <property type="component" value="Unassembled WGS sequence"/>
</dbReference>
<feature type="domain" description="Amidohydrolase-related" evidence="3">
    <location>
        <begin position="45"/>
        <end position="305"/>
    </location>
</feature>
<keyword evidence="7" id="KW-1185">Reference proteome</keyword>
<feature type="signal peptide" evidence="2">
    <location>
        <begin position="1"/>
        <end position="25"/>
    </location>
</feature>
<name>A0AAJ0LHW8_9PSED</name>
<organism evidence="5 6">
    <name type="scientific">Pseudomonas parafulva</name>
    <dbReference type="NCBI Taxonomy" id="157782"/>
    <lineage>
        <taxon>Bacteria</taxon>
        <taxon>Pseudomonadati</taxon>
        <taxon>Pseudomonadota</taxon>
        <taxon>Gammaproteobacteria</taxon>
        <taxon>Pseudomonadales</taxon>
        <taxon>Pseudomonadaceae</taxon>
        <taxon>Pseudomonas</taxon>
    </lineage>
</organism>
<dbReference type="InterPro" id="IPR032466">
    <property type="entry name" value="Metal_Hydrolase"/>
</dbReference>
<evidence type="ECO:0000256" key="2">
    <source>
        <dbReference type="SAM" id="SignalP"/>
    </source>
</evidence>